<proteinExistence type="predicted"/>
<evidence type="ECO:0000256" key="1">
    <source>
        <dbReference type="SAM" id="Phobius"/>
    </source>
</evidence>
<dbReference type="EMBL" id="JAUSXB010000001">
    <property type="protein sequence ID" value="MDQ0674689.1"/>
    <property type="molecule type" value="Genomic_DNA"/>
</dbReference>
<evidence type="ECO:0000313" key="3">
    <source>
        <dbReference type="Proteomes" id="UP001236806"/>
    </source>
</evidence>
<keyword evidence="3" id="KW-1185">Reference proteome</keyword>
<feature type="transmembrane region" description="Helical" evidence="1">
    <location>
        <begin position="107"/>
        <end position="129"/>
    </location>
</feature>
<feature type="transmembrane region" description="Helical" evidence="1">
    <location>
        <begin position="135"/>
        <end position="154"/>
    </location>
</feature>
<dbReference type="Proteomes" id="UP001236806">
    <property type="component" value="Unassembled WGS sequence"/>
</dbReference>
<keyword evidence="1" id="KW-0812">Transmembrane</keyword>
<feature type="transmembrane region" description="Helical" evidence="1">
    <location>
        <begin position="166"/>
        <end position="186"/>
    </location>
</feature>
<keyword evidence="1" id="KW-1133">Transmembrane helix</keyword>
<feature type="transmembrane region" description="Helical" evidence="1">
    <location>
        <begin position="29"/>
        <end position="50"/>
    </location>
</feature>
<keyword evidence="1" id="KW-0472">Membrane</keyword>
<protein>
    <submittedName>
        <fullName evidence="2">VIT1/CCC1 family predicted Fe2+/Mn2+ transporter</fullName>
    </submittedName>
</protein>
<accession>A0ABU0PN41</accession>
<gene>
    <name evidence="2" type="ORF">QFZ36_002250</name>
</gene>
<name>A0ABU0PN41_9MICC</name>
<comment type="caution">
    <text evidence="2">The sequence shown here is derived from an EMBL/GenBank/DDBJ whole genome shotgun (WGS) entry which is preliminary data.</text>
</comment>
<evidence type="ECO:0000313" key="2">
    <source>
        <dbReference type="EMBL" id="MDQ0674689.1"/>
    </source>
</evidence>
<reference evidence="2 3" key="1">
    <citation type="submission" date="2023-07" db="EMBL/GenBank/DDBJ databases">
        <title>Comparative genomics of wheat-associated soil bacteria to identify genetic determinants of phenazine resistance.</title>
        <authorList>
            <person name="Mouncey N."/>
        </authorList>
    </citation>
    <scope>NUCLEOTIDE SEQUENCE [LARGE SCALE GENOMIC DNA]</scope>
    <source>
        <strain evidence="2 3">W1I3</strain>
    </source>
</reference>
<sequence length="188" mass="19826">MIDTTGSAQTRLRRLPRWRADRPLTAEDAASRITAFVYGNILVLAALLALHPDDLTGPKAIAYVVGTGVSTFLAHVVAELAGGSVHAVEGETGAAGRLRLRHHLWDAVPIASSAITPAVLMAVVLVGWVAPITGLILAISVTVLRLAGLGFVVARLRQKKASLRTILAGILLAVVCVVAALVKWWLTH</sequence>
<dbReference type="RefSeq" id="WP_306636463.1">
    <property type="nucleotide sequence ID" value="NZ_JAUSXB010000001.1"/>
</dbReference>
<organism evidence="2 3">
    <name type="scientific">Pseudarthrobacter siccitolerans</name>
    <dbReference type="NCBI Taxonomy" id="861266"/>
    <lineage>
        <taxon>Bacteria</taxon>
        <taxon>Bacillati</taxon>
        <taxon>Actinomycetota</taxon>
        <taxon>Actinomycetes</taxon>
        <taxon>Micrococcales</taxon>
        <taxon>Micrococcaceae</taxon>
        <taxon>Pseudarthrobacter</taxon>
    </lineage>
</organism>